<sequence>MIGYNAAERLNITLEQANYFFGILASIVVILGALGTMIFIIKKSSEVDPFYYIFEEEETKLKNILSRSILITISIFVIICSLIFILYNVYISSYKENFIDFSYICIIIANTFFISSLTLLIIPIKITDLFFDFIYKSKFIGIVLCFVFTYILYVSTNFVLNSFCNINIKNILSIIFKSIILSLIFVFLIYYLKKMMFKKIVSVFFGGVSLSFYIVFVYILKNSGKMNFISTLELVFIFFIIITIFHYYVYKVIFSSYYCKTKLSYAYINTKENNHKLYIFNNIGGNFLCSNNDYMKCNKNEKIKFHSKILKSKFIIKAYLRKYKKILLYLNNKIIENEYNKYRNKKLLYIKNKNIAIFRDLYKFIVYKIYFSKEKKEAFERYYTFHYNNFKNENNENNEEVNEINEGIDEMEERFSPINIEIGEIIKYSAENNDIINNIIVNILKTCEGKKTLLDYVDNMFFYSEYFRLEQEEIQSFFNKVEELNKEDYYSKEEIDSNLIYVFESINKGISYSLISVDDIKKNKIVLHLENIKRFYEL</sequence>
<evidence type="ECO:0000256" key="1">
    <source>
        <dbReference type="SAM" id="Coils"/>
    </source>
</evidence>
<comment type="caution">
    <text evidence="3">The sequence shown here is derived from an EMBL/GenBank/DDBJ whole genome shotgun (WGS) entry which is preliminary data.</text>
</comment>
<feature type="transmembrane region" description="Helical" evidence="2">
    <location>
        <begin position="226"/>
        <end position="250"/>
    </location>
</feature>
<dbReference type="EMBL" id="RRCM01000001">
    <property type="protein sequence ID" value="RRJ16578.1"/>
    <property type="molecule type" value="Genomic_DNA"/>
</dbReference>
<feature type="coiled-coil region" evidence="1">
    <location>
        <begin position="387"/>
        <end position="414"/>
    </location>
</feature>
<keyword evidence="4" id="KW-1185">Reference proteome</keyword>
<accession>A0A3P3Q6B0</accession>
<dbReference type="RefSeq" id="WP_124952019.1">
    <property type="nucleotide sequence ID" value="NZ_RRCM01000001.1"/>
</dbReference>
<evidence type="ECO:0000313" key="3">
    <source>
        <dbReference type="EMBL" id="RRJ16578.1"/>
    </source>
</evidence>
<feature type="transmembrane region" description="Helical" evidence="2">
    <location>
        <begin position="101"/>
        <end position="127"/>
    </location>
</feature>
<keyword evidence="1" id="KW-0175">Coiled coil</keyword>
<keyword evidence="2" id="KW-0812">Transmembrane</keyword>
<keyword evidence="2" id="KW-1133">Transmembrane helix</keyword>
<evidence type="ECO:0000256" key="2">
    <source>
        <dbReference type="SAM" id="Phobius"/>
    </source>
</evidence>
<keyword evidence="2" id="KW-0472">Membrane</keyword>
<gene>
    <name evidence="3" type="ORF">EHW90_06195</name>
</gene>
<proteinExistence type="predicted"/>
<dbReference type="AlphaFoldDB" id="A0A3P3Q6B0"/>
<feature type="transmembrane region" description="Helical" evidence="2">
    <location>
        <begin position="199"/>
        <end position="220"/>
    </location>
</feature>
<reference evidence="3 4" key="1">
    <citation type="submission" date="2018-11" db="EMBL/GenBank/DDBJ databases">
        <title>Genome sequencing of Lachnoanaerobaculum orale DSM 24553T.</title>
        <authorList>
            <person name="Kook J.-K."/>
            <person name="Park S.-N."/>
            <person name="Lim Y.K."/>
        </authorList>
    </citation>
    <scope>NUCLEOTIDE SEQUENCE [LARGE SCALE GENOMIC DNA]</scope>
    <source>
        <strain evidence="3 4">DSM 24553</strain>
    </source>
</reference>
<dbReference type="Proteomes" id="UP000276982">
    <property type="component" value="Unassembled WGS sequence"/>
</dbReference>
<organism evidence="3 4">
    <name type="scientific">Lachnoanaerobaculum orale</name>
    <dbReference type="NCBI Taxonomy" id="979627"/>
    <lineage>
        <taxon>Bacteria</taxon>
        <taxon>Bacillati</taxon>
        <taxon>Bacillota</taxon>
        <taxon>Clostridia</taxon>
        <taxon>Lachnospirales</taxon>
        <taxon>Lachnospiraceae</taxon>
        <taxon>Lachnoanaerobaculum</taxon>
    </lineage>
</organism>
<feature type="transmembrane region" description="Helical" evidence="2">
    <location>
        <begin position="171"/>
        <end position="192"/>
    </location>
</feature>
<feature type="transmembrane region" description="Helical" evidence="2">
    <location>
        <begin position="139"/>
        <end position="159"/>
    </location>
</feature>
<feature type="transmembrane region" description="Helical" evidence="2">
    <location>
        <begin position="19"/>
        <end position="41"/>
    </location>
</feature>
<protein>
    <submittedName>
        <fullName evidence="3">Uncharacterized protein</fullName>
    </submittedName>
</protein>
<name>A0A3P3Q6B0_9FIRM</name>
<feature type="transmembrane region" description="Helical" evidence="2">
    <location>
        <begin position="69"/>
        <end position="89"/>
    </location>
</feature>
<evidence type="ECO:0000313" key="4">
    <source>
        <dbReference type="Proteomes" id="UP000276982"/>
    </source>
</evidence>